<organism evidence="3 4">
    <name type="scientific">Ornithinibacillus bavariensis</name>
    <dbReference type="NCBI Taxonomy" id="545502"/>
    <lineage>
        <taxon>Bacteria</taxon>
        <taxon>Bacillati</taxon>
        <taxon>Bacillota</taxon>
        <taxon>Bacilli</taxon>
        <taxon>Bacillales</taxon>
        <taxon>Bacillaceae</taxon>
        <taxon>Ornithinibacillus</taxon>
    </lineage>
</organism>
<evidence type="ECO:0000313" key="4">
    <source>
        <dbReference type="Proteomes" id="UP000676917"/>
    </source>
</evidence>
<dbReference type="RefSeq" id="WP_212919235.1">
    <property type="nucleotide sequence ID" value="NZ_BORP01000001.1"/>
</dbReference>
<dbReference type="Gene3D" id="3.60.15.10">
    <property type="entry name" value="Ribonuclease Z/Hydroxyacylglutathione hydrolase-like"/>
    <property type="match status" value="1"/>
</dbReference>
<dbReference type="EMBL" id="BORP01000001">
    <property type="protein sequence ID" value="GIO25709.1"/>
    <property type="molecule type" value="Genomic_DNA"/>
</dbReference>
<sequence length="243" mass="26864">MKLTIIGYWGAFPAPESATSAYLLEKDDFTLLIDVGSGAISRLQKYKDIMDIDAVILSHYHEDHIADVGVLQYGRLVKSLVRNQKDILPIYGHTEDKDAFAKLTHDYTKGIAYDPTGLIDIGPFSITFLKTKHPVPCYGMRITDGEKSIVYTADTSFQNEWIPFCKDADLLVADSNFYADQDGSGAGHMTCVEVASIAKEAKVKELILSHLPQYGNHQDLVQQASAIFSGKIRLAAEGVTWES</sequence>
<dbReference type="SMART" id="SM00849">
    <property type="entry name" value="Lactamase_B"/>
    <property type="match status" value="1"/>
</dbReference>
<dbReference type="Proteomes" id="UP000676917">
    <property type="component" value="Unassembled WGS sequence"/>
</dbReference>
<name>A0A919X635_9BACI</name>
<proteinExistence type="predicted"/>
<feature type="domain" description="Metallo-beta-lactamase" evidence="2">
    <location>
        <begin position="18"/>
        <end position="210"/>
    </location>
</feature>
<dbReference type="PANTHER" id="PTHR46018">
    <property type="entry name" value="ZINC PHOSPHODIESTERASE ELAC PROTEIN 1"/>
    <property type="match status" value="1"/>
</dbReference>
<evidence type="ECO:0000259" key="2">
    <source>
        <dbReference type="SMART" id="SM00849"/>
    </source>
</evidence>
<evidence type="ECO:0000256" key="1">
    <source>
        <dbReference type="ARBA" id="ARBA00022833"/>
    </source>
</evidence>
<reference evidence="3" key="1">
    <citation type="submission" date="2021-03" db="EMBL/GenBank/DDBJ databases">
        <title>Antimicrobial resistance genes in bacteria isolated from Japanese honey, and their potential for conferring macrolide and lincosamide resistance in the American foulbrood pathogen Paenibacillus larvae.</title>
        <authorList>
            <person name="Okamoto M."/>
            <person name="Kumagai M."/>
            <person name="Kanamori H."/>
            <person name="Takamatsu D."/>
        </authorList>
    </citation>
    <scope>NUCLEOTIDE SEQUENCE</scope>
    <source>
        <strain evidence="3">J43TS3</strain>
    </source>
</reference>
<protein>
    <recommendedName>
        <fullName evidence="2">Metallo-beta-lactamase domain-containing protein</fullName>
    </recommendedName>
</protein>
<gene>
    <name evidence="3" type="ORF">J43TS3_03200</name>
</gene>
<comment type="caution">
    <text evidence="3">The sequence shown here is derived from an EMBL/GenBank/DDBJ whole genome shotgun (WGS) entry which is preliminary data.</text>
</comment>
<keyword evidence="1" id="KW-0862">Zinc</keyword>
<dbReference type="InterPro" id="IPR001279">
    <property type="entry name" value="Metallo-B-lactamas"/>
</dbReference>
<keyword evidence="4" id="KW-1185">Reference proteome</keyword>
<dbReference type="SUPFAM" id="SSF56281">
    <property type="entry name" value="Metallo-hydrolase/oxidoreductase"/>
    <property type="match status" value="1"/>
</dbReference>
<dbReference type="CDD" id="cd07716">
    <property type="entry name" value="RNaseZ_short-form-like_MBL-fold"/>
    <property type="match status" value="1"/>
</dbReference>
<evidence type="ECO:0000313" key="3">
    <source>
        <dbReference type="EMBL" id="GIO25709.1"/>
    </source>
</evidence>
<dbReference type="GO" id="GO:0042781">
    <property type="term" value="F:3'-tRNA processing endoribonuclease activity"/>
    <property type="evidence" value="ECO:0007669"/>
    <property type="project" value="TreeGrafter"/>
</dbReference>
<dbReference type="Pfam" id="PF12706">
    <property type="entry name" value="Lactamase_B_2"/>
    <property type="match status" value="1"/>
</dbReference>
<dbReference type="InterPro" id="IPR036866">
    <property type="entry name" value="RibonucZ/Hydroxyglut_hydro"/>
</dbReference>
<dbReference type="PANTHER" id="PTHR46018:SF4">
    <property type="entry name" value="METALLO-HYDROLASE YHFI-RELATED"/>
    <property type="match status" value="1"/>
</dbReference>
<accession>A0A919X635</accession>
<dbReference type="AlphaFoldDB" id="A0A919X635"/>